<reference evidence="2 3" key="1">
    <citation type="journal article" date="2012" name="Stand. Genomic Sci.">
        <title>Complete genome sequence of Halopiger xanaduensis type strain (SH-6(T)).</title>
        <authorList>
            <person name="Anderson I."/>
            <person name="Tindall B.J."/>
            <person name="Rohde M."/>
            <person name="Lucas S."/>
            <person name="Han J."/>
            <person name="Lapidus A."/>
            <person name="Cheng J.F."/>
            <person name="Goodwin L."/>
            <person name="Pitluck S."/>
            <person name="Peters L."/>
            <person name="Pati A."/>
            <person name="Mikhailova N."/>
            <person name="Pagani I."/>
            <person name="Teshima H."/>
            <person name="Han C."/>
            <person name="Tapia R."/>
            <person name="Land M."/>
            <person name="Woyke T."/>
            <person name="Klenk H.P."/>
            <person name="Kyrpides N."/>
            <person name="Ivanova N."/>
        </authorList>
    </citation>
    <scope>NUCLEOTIDE SEQUENCE [LARGE SCALE GENOMIC DNA]</scope>
    <source>
        <strain evidence="3">DSM 18323 / JCM 14033 / SH-6</strain>
    </source>
</reference>
<accession>F8D4Q9</accession>
<dbReference type="GeneID" id="55564002"/>
<sequence>MTGISISIGDTTVSVEGAPDDDLTDVSRALHAELDYLSEHHPALIVEVSPSADQS</sequence>
<name>F8D4Q9_HALXS</name>
<protein>
    <submittedName>
        <fullName evidence="2">Uncharacterized protein</fullName>
    </submittedName>
</protein>
<evidence type="ECO:0000256" key="1">
    <source>
        <dbReference type="SAM" id="MobiDB-lite"/>
    </source>
</evidence>
<dbReference type="RefSeq" id="WP_013880418.1">
    <property type="nucleotide sequence ID" value="NC_015666.1"/>
</dbReference>
<dbReference type="STRING" id="797210.Halxa_2912"/>
<dbReference type="AlphaFoldDB" id="F8D4Q9"/>
<dbReference type="KEGG" id="hxa:Halxa_2912"/>
<dbReference type="EMBL" id="CP002839">
    <property type="protein sequence ID" value="AEH37528.1"/>
    <property type="molecule type" value="Genomic_DNA"/>
</dbReference>
<feature type="region of interest" description="Disordered" evidence="1">
    <location>
        <begin position="1"/>
        <end position="21"/>
    </location>
</feature>
<evidence type="ECO:0000313" key="3">
    <source>
        <dbReference type="Proteomes" id="UP000006794"/>
    </source>
</evidence>
<feature type="compositionally biased region" description="Polar residues" evidence="1">
    <location>
        <begin position="1"/>
        <end position="14"/>
    </location>
</feature>
<dbReference type="HOGENOM" id="CLU_3020944_0_0_2"/>
<gene>
    <name evidence="2" type="ordered locus">Halxa_2912</name>
</gene>
<dbReference type="Proteomes" id="UP000006794">
    <property type="component" value="Chromosome"/>
</dbReference>
<keyword evidence="3" id="KW-1185">Reference proteome</keyword>
<organism evidence="2 3">
    <name type="scientific">Halopiger xanaduensis (strain DSM 18323 / JCM 14033 / SH-6)</name>
    <dbReference type="NCBI Taxonomy" id="797210"/>
    <lineage>
        <taxon>Archaea</taxon>
        <taxon>Methanobacteriati</taxon>
        <taxon>Methanobacteriota</taxon>
        <taxon>Stenosarchaea group</taxon>
        <taxon>Halobacteria</taxon>
        <taxon>Halobacteriales</taxon>
        <taxon>Natrialbaceae</taxon>
        <taxon>Halopiger</taxon>
    </lineage>
</organism>
<proteinExistence type="predicted"/>
<evidence type="ECO:0000313" key="2">
    <source>
        <dbReference type="EMBL" id="AEH37528.1"/>
    </source>
</evidence>